<keyword evidence="3" id="KW-1185">Reference proteome</keyword>
<reference evidence="2" key="1">
    <citation type="submission" date="2006-10" db="EMBL/GenBank/DDBJ databases">
        <authorList>
            <person name="Amadeo P."/>
            <person name="Zhao Q."/>
            <person name="Wortman J."/>
            <person name="Fraser-Liggett C."/>
            <person name="Carlton J."/>
        </authorList>
    </citation>
    <scope>NUCLEOTIDE SEQUENCE</scope>
    <source>
        <strain evidence="2">G3</strain>
    </source>
</reference>
<reference evidence="2" key="2">
    <citation type="journal article" date="2007" name="Science">
        <title>Draft genome sequence of the sexually transmitted pathogen Trichomonas vaginalis.</title>
        <authorList>
            <person name="Carlton J.M."/>
            <person name="Hirt R.P."/>
            <person name="Silva J.C."/>
            <person name="Delcher A.L."/>
            <person name="Schatz M."/>
            <person name="Zhao Q."/>
            <person name="Wortman J.R."/>
            <person name="Bidwell S.L."/>
            <person name="Alsmark U.C.M."/>
            <person name="Besteiro S."/>
            <person name="Sicheritz-Ponten T."/>
            <person name="Noel C.J."/>
            <person name="Dacks J.B."/>
            <person name="Foster P.G."/>
            <person name="Simillion C."/>
            <person name="Van de Peer Y."/>
            <person name="Miranda-Saavedra D."/>
            <person name="Barton G.J."/>
            <person name="Westrop G.D."/>
            <person name="Mueller S."/>
            <person name="Dessi D."/>
            <person name="Fiori P.L."/>
            <person name="Ren Q."/>
            <person name="Paulsen I."/>
            <person name="Zhang H."/>
            <person name="Bastida-Corcuera F.D."/>
            <person name="Simoes-Barbosa A."/>
            <person name="Brown M.T."/>
            <person name="Hayes R.D."/>
            <person name="Mukherjee M."/>
            <person name="Okumura C.Y."/>
            <person name="Schneider R."/>
            <person name="Smith A.J."/>
            <person name="Vanacova S."/>
            <person name="Villalvazo M."/>
            <person name="Haas B.J."/>
            <person name="Pertea M."/>
            <person name="Feldblyum T.V."/>
            <person name="Utterback T.R."/>
            <person name="Shu C.L."/>
            <person name="Osoegawa K."/>
            <person name="de Jong P.J."/>
            <person name="Hrdy I."/>
            <person name="Horvathova L."/>
            <person name="Zubacova Z."/>
            <person name="Dolezal P."/>
            <person name="Malik S.B."/>
            <person name="Logsdon J.M. Jr."/>
            <person name="Henze K."/>
            <person name="Gupta A."/>
            <person name="Wang C.C."/>
            <person name="Dunne R.L."/>
            <person name="Upcroft J.A."/>
            <person name="Upcroft P."/>
            <person name="White O."/>
            <person name="Salzberg S.L."/>
            <person name="Tang P."/>
            <person name="Chiu C.-H."/>
            <person name="Lee Y.-S."/>
            <person name="Embley T.M."/>
            <person name="Coombs G.H."/>
            <person name="Mottram J.C."/>
            <person name="Tachezy J."/>
            <person name="Fraser-Liggett C.M."/>
            <person name="Johnson P.J."/>
        </authorList>
    </citation>
    <scope>NUCLEOTIDE SEQUENCE [LARGE SCALE GENOMIC DNA]</scope>
    <source>
        <strain evidence="2">G3</strain>
    </source>
</reference>
<keyword evidence="1" id="KW-1133">Transmembrane helix</keyword>
<protein>
    <submittedName>
        <fullName evidence="2">Uncharacterized protein</fullName>
    </submittedName>
</protein>
<feature type="transmembrane region" description="Helical" evidence="1">
    <location>
        <begin position="238"/>
        <end position="256"/>
    </location>
</feature>
<dbReference type="VEuPathDB" id="TrichDB:TVAG_083320"/>
<evidence type="ECO:0000313" key="2">
    <source>
        <dbReference type="EMBL" id="EAY18479.1"/>
    </source>
</evidence>
<dbReference type="VEuPathDB" id="TrichDB:TVAGG3_0984050"/>
<keyword evidence="1" id="KW-0472">Membrane</keyword>
<name>A2DM59_TRIV3</name>
<dbReference type="InParanoid" id="A2DM59"/>
<evidence type="ECO:0000256" key="1">
    <source>
        <dbReference type="SAM" id="Phobius"/>
    </source>
</evidence>
<evidence type="ECO:0000313" key="3">
    <source>
        <dbReference type="Proteomes" id="UP000001542"/>
    </source>
</evidence>
<dbReference type="RefSeq" id="XP_001579465.1">
    <property type="nucleotide sequence ID" value="XM_001579415.1"/>
</dbReference>
<dbReference type="Proteomes" id="UP000001542">
    <property type="component" value="Unassembled WGS sequence"/>
</dbReference>
<dbReference type="AlphaFoldDB" id="A2DM59"/>
<sequence>MNVFLLSITMLQNQTGVTKFLGGSGIGINIDNTNYSRLLYSENSLTARSNKFGTRYMDIGNCLDLTSKEQNLTVTSSYPFHLISIPSDFCSDYEFVLADNSAVFITNATISSESTKKCILFQPSAISYFLKGEFITNSSECRLEYTPNIKNIKQSEIQNLTNSFSLKSAGYPILRLLNCSSEQIYLKFKLNTIRTSYEEFRCYSFPVPQANTEESRELLFYATECSFSSDSLVNFLKYGYIVLLVICILMIFVCTIPKRNTRPKNVIEIVALKK</sequence>
<dbReference type="KEGG" id="tva:5463987"/>
<gene>
    <name evidence="2" type="ORF">TVAG_083320</name>
</gene>
<dbReference type="EMBL" id="DS113218">
    <property type="protein sequence ID" value="EAY18479.1"/>
    <property type="molecule type" value="Genomic_DNA"/>
</dbReference>
<organism evidence="2 3">
    <name type="scientific">Trichomonas vaginalis (strain ATCC PRA-98 / G3)</name>
    <dbReference type="NCBI Taxonomy" id="412133"/>
    <lineage>
        <taxon>Eukaryota</taxon>
        <taxon>Metamonada</taxon>
        <taxon>Parabasalia</taxon>
        <taxon>Trichomonadida</taxon>
        <taxon>Trichomonadidae</taxon>
        <taxon>Trichomonas</taxon>
    </lineage>
</organism>
<proteinExistence type="predicted"/>
<keyword evidence="1" id="KW-0812">Transmembrane</keyword>
<accession>A2DM59</accession>